<dbReference type="InterPro" id="IPR000873">
    <property type="entry name" value="AMP-dep_synth/lig_dom"/>
</dbReference>
<dbReference type="PANTHER" id="PTHR44394">
    <property type="entry name" value="BETA-ALANINE-ACTIVATING ENZYME"/>
    <property type="match status" value="1"/>
</dbReference>
<evidence type="ECO:0000259" key="2">
    <source>
        <dbReference type="Pfam" id="PF00550"/>
    </source>
</evidence>
<dbReference type="Pfam" id="PF00501">
    <property type="entry name" value="AMP-binding"/>
    <property type="match status" value="1"/>
</dbReference>
<keyword evidence="4" id="KW-1185">Reference proteome</keyword>
<dbReference type="SUPFAM" id="SSF47336">
    <property type="entry name" value="ACP-like"/>
    <property type="match status" value="1"/>
</dbReference>
<evidence type="ECO:0000259" key="1">
    <source>
        <dbReference type="Pfam" id="PF00501"/>
    </source>
</evidence>
<dbReference type="Gene3D" id="3.30.300.30">
    <property type="match status" value="1"/>
</dbReference>
<dbReference type="RefSeq" id="WP_135617769.1">
    <property type="nucleotide sequence ID" value="NZ_RQGG01000010.1"/>
</dbReference>
<dbReference type="OrthoDB" id="9787658at2"/>
<name>A0A4V3JQE7_9LEPT</name>
<dbReference type="GO" id="GO:0043041">
    <property type="term" value="P:amino acid activation for nonribosomal peptide biosynthetic process"/>
    <property type="evidence" value="ECO:0007669"/>
    <property type="project" value="TreeGrafter"/>
</dbReference>
<feature type="domain" description="Carrier" evidence="2">
    <location>
        <begin position="401"/>
        <end position="446"/>
    </location>
</feature>
<dbReference type="Gene3D" id="1.10.1200.10">
    <property type="entry name" value="ACP-like"/>
    <property type="match status" value="1"/>
</dbReference>
<dbReference type="AlphaFoldDB" id="A0A4V3JQE7"/>
<dbReference type="Gene3D" id="3.40.50.12780">
    <property type="entry name" value="N-terminal domain of ligase-like"/>
    <property type="match status" value="1"/>
</dbReference>
<dbReference type="InterPro" id="IPR009081">
    <property type="entry name" value="PP-bd_ACP"/>
</dbReference>
<feature type="domain" description="AMP-dependent synthetase/ligase" evidence="1">
    <location>
        <begin position="59"/>
        <end position="201"/>
    </location>
</feature>
<gene>
    <name evidence="3" type="ORF">EHQ59_03515</name>
</gene>
<accession>A0A4V3JQE7</accession>
<proteinExistence type="predicted"/>
<dbReference type="EMBL" id="RQGG01000010">
    <property type="protein sequence ID" value="TGL55494.1"/>
    <property type="molecule type" value="Genomic_DNA"/>
</dbReference>
<reference evidence="3" key="1">
    <citation type="journal article" date="2019" name="PLoS Negl. Trop. Dis.">
        <title>Revisiting the worldwide diversity of Leptospira species in the environment.</title>
        <authorList>
            <person name="Vincent A.T."/>
            <person name="Schiettekatte O."/>
            <person name="Bourhy P."/>
            <person name="Veyrier F.J."/>
            <person name="Picardeau M."/>
        </authorList>
    </citation>
    <scope>NUCLEOTIDE SEQUENCE [LARGE SCALE GENOMIC DNA]</scope>
    <source>
        <strain evidence="3">201702454</strain>
    </source>
</reference>
<dbReference type="SUPFAM" id="SSF56801">
    <property type="entry name" value="Acetyl-CoA synthetase-like"/>
    <property type="match status" value="1"/>
</dbReference>
<dbReference type="InterPro" id="IPR036736">
    <property type="entry name" value="ACP-like_sf"/>
</dbReference>
<sequence>MASLLRFADTDYFLSGNFKRDLETNHPILVDPLWQGTKLETDLTTFPLPTLSHPKSFCLVTSGSTGLPKLVPKDLEQIQRELDVWLHHAEFLTFFQDIEEVIVQVPFCHLYGLLWGYLLPKALDLPIMTEPRERESKSPSLWITSAPQLQFAVTQRKPLPERAIVSGMKFPVPLARELRDRGGISLLEIYGSTETGGMGYRDPLRQNRFQLLEEVKFHLVGEGEEKELLIQSPFLSQSFYTFQNKDWELVSLPPDKYYATGDLGDTSELGFYLLGRKDRIIKHKGKRVSLDRIESEILGLGLDGQFVSVPIQQESGDTIGLFTNSTIPLDELYRTLRNELPTSHVPRVIVIQNTIPKLPNGKTDYRTITKLCLEELIRLKQLQENSKIPVSIDANTPIGIILKSILGYEPKPNDHLVYDCGMDSILFTEMMMKLEEKLGTKIPEEDKQTSYFVSLSGLEEYVKEKLYLQ</sequence>
<dbReference type="Pfam" id="PF00550">
    <property type="entry name" value="PP-binding"/>
    <property type="match status" value="1"/>
</dbReference>
<comment type="caution">
    <text evidence="3">The sequence shown here is derived from an EMBL/GenBank/DDBJ whole genome shotgun (WGS) entry which is preliminary data.</text>
</comment>
<organism evidence="3 4">
    <name type="scientific">Leptospira kemamanensis</name>
    <dbReference type="NCBI Taxonomy" id="2484942"/>
    <lineage>
        <taxon>Bacteria</taxon>
        <taxon>Pseudomonadati</taxon>
        <taxon>Spirochaetota</taxon>
        <taxon>Spirochaetia</taxon>
        <taxon>Leptospirales</taxon>
        <taxon>Leptospiraceae</taxon>
        <taxon>Leptospira</taxon>
    </lineage>
</organism>
<evidence type="ECO:0000313" key="4">
    <source>
        <dbReference type="Proteomes" id="UP000297609"/>
    </source>
</evidence>
<dbReference type="InterPro" id="IPR052091">
    <property type="entry name" value="Beta-ala_Activ/Resist"/>
</dbReference>
<evidence type="ECO:0000313" key="3">
    <source>
        <dbReference type="EMBL" id="TGL55494.1"/>
    </source>
</evidence>
<dbReference type="InterPro" id="IPR045851">
    <property type="entry name" value="AMP-bd_C_sf"/>
</dbReference>
<dbReference type="InterPro" id="IPR042099">
    <property type="entry name" value="ANL_N_sf"/>
</dbReference>
<dbReference type="PANTHER" id="PTHR44394:SF1">
    <property type="entry name" value="BETA-ALANINE-ACTIVATING ENZYME"/>
    <property type="match status" value="1"/>
</dbReference>
<dbReference type="Proteomes" id="UP000297609">
    <property type="component" value="Unassembled WGS sequence"/>
</dbReference>
<protein>
    <submittedName>
        <fullName evidence="3">Acyl-CoA synthetase</fullName>
    </submittedName>
</protein>